<dbReference type="PANTHER" id="PTHR37477">
    <property type="entry name" value="COBALT-PRECORRIN-5A HYDROLASE"/>
    <property type="match status" value="1"/>
</dbReference>
<dbReference type="InterPro" id="IPR036518">
    <property type="entry name" value="CobE/GbiG_C_sf"/>
</dbReference>
<gene>
    <name evidence="2" type="ORF">BECKLFY1418B_GA0070995_102223</name>
</gene>
<dbReference type="Pfam" id="PF01890">
    <property type="entry name" value="CbiG_C"/>
    <property type="match status" value="1"/>
</dbReference>
<dbReference type="SUPFAM" id="SSF159664">
    <property type="entry name" value="CobE/GbiG C-terminal domain-like"/>
    <property type="match status" value="1"/>
</dbReference>
<dbReference type="AlphaFoldDB" id="A0A450UEI0"/>
<sequence length="134" mass="14285">MMSRGEIIIGIGCDRGTSQRTLEVAIDRALALAGRRRDAVAALATIDGKRDEPALLALSAQRGWQIYFYSAVQLAEVKVPNPSETVLRHMGTPAVSEAAAMLAAGGNGNLILEKQKYRGDDHRNVTVSIVGLGN</sequence>
<organism evidence="2">
    <name type="scientific">Candidatus Kentrum sp. LFY</name>
    <dbReference type="NCBI Taxonomy" id="2126342"/>
    <lineage>
        <taxon>Bacteria</taxon>
        <taxon>Pseudomonadati</taxon>
        <taxon>Pseudomonadota</taxon>
        <taxon>Gammaproteobacteria</taxon>
        <taxon>Candidatus Kentrum</taxon>
    </lineage>
</organism>
<reference evidence="2" key="1">
    <citation type="submission" date="2019-02" db="EMBL/GenBank/DDBJ databases">
        <authorList>
            <person name="Gruber-Vodicka R. H."/>
            <person name="Seah K. B. B."/>
        </authorList>
    </citation>
    <scope>NUCLEOTIDE SEQUENCE</scope>
    <source>
        <strain evidence="2">BECK_M7</strain>
    </source>
</reference>
<evidence type="ECO:0000259" key="1">
    <source>
        <dbReference type="Pfam" id="PF01890"/>
    </source>
</evidence>
<protein>
    <submittedName>
        <fullName evidence="2">Cobalt-precorrin 5A hydrolase</fullName>
    </submittedName>
</protein>
<dbReference type="EMBL" id="CAADFF010000022">
    <property type="protein sequence ID" value="VFJ90929.1"/>
    <property type="molecule type" value="Genomic_DNA"/>
</dbReference>
<name>A0A450UEI0_9GAMM</name>
<dbReference type="Gene3D" id="3.30.420.180">
    <property type="entry name" value="CobE/GbiG C-terminal domain"/>
    <property type="match status" value="1"/>
</dbReference>
<dbReference type="InterPro" id="IPR052553">
    <property type="entry name" value="CbiG_hydrolase"/>
</dbReference>
<keyword evidence="2" id="KW-0378">Hydrolase</keyword>
<dbReference type="GO" id="GO:0016787">
    <property type="term" value="F:hydrolase activity"/>
    <property type="evidence" value="ECO:0007669"/>
    <property type="project" value="UniProtKB-KW"/>
</dbReference>
<proteinExistence type="predicted"/>
<evidence type="ECO:0000313" key="2">
    <source>
        <dbReference type="EMBL" id="VFJ90929.1"/>
    </source>
</evidence>
<feature type="domain" description="CobE/GbiG C-terminal" evidence="1">
    <location>
        <begin position="7"/>
        <end position="129"/>
    </location>
</feature>
<accession>A0A450UEI0</accession>
<dbReference type="InterPro" id="IPR002750">
    <property type="entry name" value="CobE/GbiG_C"/>
</dbReference>
<dbReference type="PANTHER" id="PTHR37477:SF1">
    <property type="entry name" value="COBALT-PRECORRIN-5A HYDROLASE"/>
    <property type="match status" value="1"/>
</dbReference>
<dbReference type="GO" id="GO:0009236">
    <property type="term" value="P:cobalamin biosynthetic process"/>
    <property type="evidence" value="ECO:0007669"/>
    <property type="project" value="InterPro"/>
</dbReference>